<evidence type="ECO:0000256" key="1">
    <source>
        <dbReference type="SAM" id="SignalP"/>
    </source>
</evidence>
<dbReference type="Gene3D" id="3.40.1570.10">
    <property type="entry name" value="HemS/ChuS/ChuX like domains"/>
    <property type="match status" value="2"/>
</dbReference>
<dbReference type="AlphaFoldDB" id="A0A923I2Z1"/>
<keyword evidence="4" id="KW-1185">Reference proteome</keyword>
<dbReference type="SUPFAM" id="SSF144064">
    <property type="entry name" value="Heme iron utilization protein-like"/>
    <property type="match status" value="1"/>
</dbReference>
<dbReference type="InterPro" id="IPR053733">
    <property type="entry name" value="Heme_Transport_Util_sf"/>
</dbReference>
<evidence type="ECO:0000259" key="2">
    <source>
        <dbReference type="Pfam" id="PF05171"/>
    </source>
</evidence>
<dbReference type="GO" id="GO:0006826">
    <property type="term" value="P:iron ion transport"/>
    <property type="evidence" value="ECO:0007669"/>
    <property type="project" value="InterPro"/>
</dbReference>
<keyword evidence="1" id="KW-0732">Signal</keyword>
<sequence length="397" mass="44575">MLSKRIHTLFALATALILSQVTPSIYATGDQSDASGLAARWAELRKEQPRLQIRDAAAKLKVSEAELLAAQIGQGVTMLQNDEHTFREIMRRALDLGQVMATTRNEHGVLERTGTAMRLKSLQDEQAQALTPENAREREERLRNIAGGYLGGEIDLRFHFLDWKYAFAVAQPGRDGNISRSLQFFDAYGQSVHKLYLRNEASIAVYDKLVQDFRHPQQQLALHIQRTRPTLTAKPDQEVDVKEFQLAWKEMSDVHQFNQIVREFGLNREQAFRLAPAGMAQKVSPAALRTLLDQAAQQKISIMAFLGNAGVTQIFSGKIEKTAASDEWYNVLDPAFNLHVRESALAQGWVLQRAGVTSVEFFDRDGHLVVSFFGVRERAKPQPASWIALASALPRMP</sequence>
<reference evidence="3" key="1">
    <citation type="submission" date="2020-08" db="EMBL/GenBank/DDBJ databases">
        <title>Novel species isolated from subtropical streams in China.</title>
        <authorList>
            <person name="Lu H."/>
        </authorList>
    </citation>
    <scope>NUCLEOTIDE SEQUENCE</scope>
    <source>
        <strain evidence="3">CY7W</strain>
    </source>
</reference>
<dbReference type="CDD" id="cd16831">
    <property type="entry name" value="HemS-like_C"/>
    <property type="match status" value="1"/>
</dbReference>
<name>A0A923I2Z1_9BURK</name>
<dbReference type="InterPro" id="IPR010413">
    <property type="entry name" value="HutX-like"/>
</dbReference>
<organism evidence="3 4">
    <name type="scientific">Undibacterium rugosum</name>
    <dbReference type="NCBI Taxonomy" id="2762291"/>
    <lineage>
        <taxon>Bacteria</taxon>
        <taxon>Pseudomonadati</taxon>
        <taxon>Pseudomonadota</taxon>
        <taxon>Betaproteobacteria</taxon>
        <taxon>Burkholderiales</taxon>
        <taxon>Oxalobacteraceae</taxon>
        <taxon>Undibacterium</taxon>
    </lineage>
</organism>
<dbReference type="Pfam" id="PF06228">
    <property type="entry name" value="ChuX_HutX"/>
    <property type="match status" value="1"/>
</dbReference>
<proteinExistence type="predicted"/>
<dbReference type="Proteomes" id="UP000612361">
    <property type="component" value="Unassembled WGS sequence"/>
</dbReference>
<accession>A0A923I2Z1</accession>
<feature type="chain" id="PRO_5037670068" evidence="1">
    <location>
        <begin position="27"/>
        <end position="397"/>
    </location>
</feature>
<feature type="domain" description="Haemin-degrading HemS/ChuX" evidence="2">
    <location>
        <begin position="266"/>
        <end position="393"/>
    </location>
</feature>
<gene>
    <name evidence="3" type="ORF">H8K47_15780</name>
</gene>
<dbReference type="InterPro" id="IPR007845">
    <property type="entry name" value="HemS/ChuX_dom"/>
</dbReference>
<comment type="caution">
    <text evidence="3">The sequence shown here is derived from an EMBL/GenBank/DDBJ whole genome shotgun (WGS) entry which is preliminary data.</text>
</comment>
<dbReference type="RefSeq" id="WP_186882355.1">
    <property type="nucleotide sequence ID" value="NZ_JACOGG010000021.1"/>
</dbReference>
<dbReference type="CDD" id="cd16830">
    <property type="entry name" value="HemS-like_N"/>
    <property type="match status" value="1"/>
</dbReference>
<evidence type="ECO:0000313" key="3">
    <source>
        <dbReference type="EMBL" id="MBC3936824.1"/>
    </source>
</evidence>
<protein>
    <submittedName>
        <fullName evidence="3">Hemin-degrading factor</fullName>
    </submittedName>
</protein>
<feature type="signal peptide" evidence="1">
    <location>
        <begin position="1"/>
        <end position="26"/>
    </location>
</feature>
<evidence type="ECO:0000313" key="4">
    <source>
        <dbReference type="Proteomes" id="UP000612361"/>
    </source>
</evidence>
<dbReference type="EMBL" id="JACOGG010000021">
    <property type="protein sequence ID" value="MBC3936824.1"/>
    <property type="molecule type" value="Genomic_DNA"/>
</dbReference>
<dbReference type="Pfam" id="PF05171">
    <property type="entry name" value="HemS"/>
    <property type="match status" value="1"/>
</dbReference>